<dbReference type="Proteomes" id="UP000092993">
    <property type="component" value="Unassembled WGS sequence"/>
</dbReference>
<comment type="caution">
    <text evidence="1">The sequence shown here is derived from an EMBL/GenBank/DDBJ whole genome shotgun (WGS) entry which is preliminary data.</text>
</comment>
<reference evidence="1 2" key="1">
    <citation type="submission" date="2016-03" db="EMBL/GenBank/DDBJ databases">
        <title>Whole genome sequencing of Grifola frondosa 9006-11.</title>
        <authorList>
            <person name="Min B."/>
            <person name="Park H."/>
            <person name="Kim J.-G."/>
            <person name="Cho H."/>
            <person name="Oh Y.-L."/>
            <person name="Kong W.-S."/>
            <person name="Choi I.-G."/>
        </authorList>
    </citation>
    <scope>NUCLEOTIDE SEQUENCE [LARGE SCALE GENOMIC DNA]</scope>
    <source>
        <strain evidence="1 2">9006-11</strain>
    </source>
</reference>
<accession>A0A1C7MH27</accession>
<gene>
    <name evidence="1" type="ORF">A0H81_03009</name>
</gene>
<dbReference type="OrthoDB" id="2799963at2759"/>
<proteinExistence type="predicted"/>
<dbReference type="AlphaFoldDB" id="A0A1C7MH27"/>
<evidence type="ECO:0000313" key="2">
    <source>
        <dbReference type="Proteomes" id="UP000092993"/>
    </source>
</evidence>
<sequence>MVPLRYGVDDVQLGTVMTDGNEMEVFGRVPVVFDAGGFEFSMQCWVVNVGLPVELVLGLDWMDKFSPTVSFEAAGSGSPRRTRSESGISKTCMWRNRDALGLREYLTELDFFSNKMVDRIRSSVTIDDHYCAMTSLGGAESA</sequence>
<name>A0A1C7MH27_GRIFR</name>
<dbReference type="EMBL" id="LUGG01000003">
    <property type="protein sequence ID" value="OBZ76221.1"/>
    <property type="molecule type" value="Genomic_DNA"/>
</dbReference>
<evidence type="ECO:0000313" key="1">
    <source>
        <dbReference type="EMBL" id="OBZ76221.1"/>
    </source>
</evidence>
<keyword evidence="2" id="KW-1185">Reference proteome</keyword>
<protein>
    <submittedName>
        <fullName evidence="1">Uncharacterized protein</fullName>
    </submittedName>
</protein>
<organism evidence="1 2">
    <name type="scientific">Grifola frondosa</name>
    <name type="common">Maitake</name>
    <name type="synonym">Polyporus frondosus</name>
    <dbReference type="NCBI Taxonomy" id="5627"/>
    <lineage>
        <taxon>Eukaryota</taxon>
        <taxon>Fungi</taxon>
        <taxon>Dikarya</taxon>
        <taxon>Basidiomycota</taxon>
        <taxon>Agaricomycotina</taxon>
        <taxon>Agaricomycetes</taxon>
        <taxon>Polyporales</taxon>
        <taxon>Grifolaceae</taxon>
        <taxon>Grifola</taxon>
    </lineage>
</organism>